<evidence type="ECO:0000256" key="1">
    <source>
        <dbReference type="ARBA" id="ARBA00004651"/>
    </source>
</evidence>
<protein>
    <submittedName>
        <fullName evidence="11">ABC transporter amino acid permease</fullName>
    </submittedName>
</protein>
<gene>
    <name evidence="11" type="primary">yehZ</name>
    <name evidence="11" type="ORF">NOR51B_2270</name>
</gene>
<dbReference type="Pfam" id="PF04069">
    <property type="entry name" value="OpuAC"/>
    <property type="match status" value="1"/>
</dbReference>
<evidence type="ECO:0000313" key="12">
    <source>
        <dbReference type="Proteomes" id="UP000004699"/>
    </source>
</evidence>
<keyword evidence="2 8" id="KW-0813">Transport</keyword>
<comment type="similarity">
    <text evidence="6">In the C-terminal section; belongs to the OsmX family.</text>
</comment>
<organism evidence="11 12">
    <name type="scientific">Luminiphilus syltensis NOR5-1B</name>
    <dbReference type="NCBI Taxonomy" id="565045"/>
    <lineage>
        <taxon>Bacteria</taxon>
        <taxon>Pseudomonadati</taxon>
        <taxon>Pseudomonadota</taxon>
        <taxon>Gammaproteobacteria</taxon>
        <taxon>Cellvibrionales</taxon>
        <taxon>Halieaceae</taxon>
        <taxon>Luminiphilus</taxon>
    </lineage>
</organism>
<feature type="transmembrane region" description="Helical" evidence="8">
    <location>
        <begin position="457"/>
        <end position="476"/>
    </location>
</feature>
<dbReference type="CDD" id="cd13607">
    <property type="entry name" value="PBP2_AfProX_like"/>
    <property type="match status" value="1"/>
</dbReference>
<evidence type="ECO:0000313" key="11">
    <source>
        <dbReference type="EMBL" id="EED36320.1"/>
    </source>
</evidence>
<dbReference type="HOGENOM" id="CLU_577198_0_0_6"/>
<comment type="similarity">
    <text evidence="7">In the N-terminal section; belongs to the binding-protein-dependent transport system permease family.</text>
</comment>
<dbReference type="CDD" id="cd06261">
    <property type="entry name" value="TM_PBP2"/>
    <property type="match status" value="1"/>
</dbReference>
<dbReference type="RefSeq" id="WP_009021064.1">
    <property type="nucleotide sequence ID" value="NZ_DS999411.1"/>
</dbReference>
<dbReference type="Gene3D" id="1.10.3720.10">
    <property type="entry name" value="MetI-like"/>
    <property type="match status" value="1"/>
</dbReference>
<dbReference type="PROSITE" id="PS50928">
    <property type="entry name" value="ABC_TM1"/>
    <property type="match status" value="1"/>
</dbReference>
<evidence type="ECO:0000256" key="5">
    <source>
        <dbReference type="ARBA" id="ARBA00023136"/>
    </source>
</evidence>
<dbReference type="InterPro" id="IPR007210">
    <property type="entry name" value="ABC_Gly_betaine_transp_sub-bd"/>
</dbReference>
<dbReference type="OrthoDB" id="9782004at2"/>
<keyword evidence="4 8" id="KW-1133">Transmembrane helix</keyword>
<dbReference type="InterPro" id="IPR051204">
    <property type="entry name" value="ABC_transp_perm/SBD"/>
</dbReference>
<dbReference type="GO" id="GO:0031460">
    <property type="term" value="P:glycine betaine transport"/>
    <property type="evidence" value="ECO:0007669"/>
    <property type="project" value="TreeGrafter"/>
</dbReference>
<keyword evidence="12" id="KW-1185">Reference proteome</keyword>
<evidence type="ECO:0000256" key="4">
    <source>
        <dbReference type="ARBA" id="ARBA00022989"/>
    </source>
</evidence>
<feature type="transmembrane region" description="Helical" evidence="8">
    <location>
        <begin position="303"/>
        <end position="325"/>
    </location>
</feature>
<dbReference type="GO" id="GO:0043190">
    <property type="term" value="C:ATP-binding cassette (ABC) transporter complex"/>
    <property type="evidence" value="ECO:0007669"/>
    <property type="project" value="InterPro"/>
</dbReference>
<dbReference type="eggNOG" id="COG1174">
    <property type="taxonomic scope" value="Bacteria"/>
</dbReference>
<feature type="transmembrane region" description="Helical" evidence="8">
    <location>
        <begin position="358"/>
        <end position="375"/>
    </location>
</feature>
<dbReference type="InterPro" id="IPR035906">
    <property type="entry name" value="MetI-like_sf"/>
</dbReference>
<dbReference type="PANTHER" id="PTHR30177:SF4">
    <property type="entry name" value="OSMOPROTECTANT IMPORT PERMEASE PROTEIN OSMW"/>
    <property type="match status" value="1"/>
</dbReference>
<feature type="domain" description="ABC transmembrane type-1" evidence="10">
    <location>
        <begin position="297"/>
        <end position="476"/>
    </location>
</feature>
<reference evidence="12" key="1">
    <citation type="journal article" date="2013" name="BMC Microbiol.">
        <title>Taxonomy and evolution of bacteriochlorophyll a-containing members of the OM60/NOR5 clade of marine gammaproteobacteria: description of Luminiphilus syltensis gen. nov., sp. nov., reclassification of Haliea rubra as Pseudohaliea rubra gen. nov., comb. nov., and emendation of Chromatocurvus halotolerans.</title>
        <authorList>
            <person name="Spring S."/>
            <person name="Riedel T."/>
            <person name="Sproer C."/>
            <person name="Yan S."/>
            <person name="Harder J."/>
            <person name="Fuchs B.M."/>
        </authorList>
    </citation>
    <scope>NUCLEOTIDE SEQUENCE [LARGE SCALE GENOMIC DNA]</scope>
    <source>
        <strain evidence="12">NOR51-B</strain>
    </source>
</reference>
<keyword evidence="3 8" id="KW-0812">Transmembrane</keyword>
<dbReference type="AlphaFoldDB" id="B8KU13"/>
<evidence type="ECO:0000256" key="7">
    <source>
        <dbReference type="ARBA" id="ARBA00035652"/>
    </source>
</evidence>
<evidence type="ECO:0000256" key="3">
    <source>
        <dbReference type="ARBA" id="ARBA00022692"/>
    </source>
</evidence>
<sequence length="494" mass="52520">MQAIFRVCVLVLAIAQTSVAFADGIRVASKTFVESYLLGEMVTQLLSARGVEAEHQQGLGGTLVTFTALGTGEIDVYPDYTGTLAQAVLGQPELTGAALIEALNARGLRIAVNLGFSNSYALAIPETLAQELSISTISDLARHPDLRGVFSHEFLRRNDGWSSLRRYYGLQQQAAGIEHALAYDALASGSADLTEAYTTDGELVERGLVVLEDDRGFFPEYAAVLLVREDLSESAVRHLQELSGVLDAQRMRSLNHRVSILGETPAAVAQSALAELGLVAMEEGAAESRLARVLGTTMTHLKLTLIAFVLACVVAIPLALVLARFERISRGLIYLAGLIQTIPSLALLALLIPLVGLGQIPAIIALFLYSLLPLIRNTLAGLFSVDPLLIEVADGMGLTHRQRLRLIEVPLAMPMILAGMKTAVVVSIGTATLAAFVGAGGLGEPIIAGLNLNNTTLILEGAIPAACLAMAAELLFESIERRLIPAHLQPGLRD</sequence>
<dbReference type="InterPro" id="IPR041894">
    <property type="entry name" value="PBP2_ProX-like"/>
</dbReference>
<proteinExistence type="inferred from homology"/>
<dbReference type="Gene3D" id="3.40.190.10">
    <property type="entry name" value="Periplasmic binding protein-like II"/>
    <property type="match status" value="1"/>
</dbReference>
<dbReference type="Gene3D" id="3.40.190.120">
    <property type="entry name" value="Osmoprotection protein (prox), domain 2"/>
    <property type="match status" value="1"/>
</dbReference>
<feature type="transmembrane region" description="Helical" evidence="8">
    <location>
        <begin position="332"/>
        <end position="352"/>
    </location>
</feature>
<evidence type="ECO:0000256" key="8">
    <source>
        <dbReference type="RuleBase" id="RU363032"/>
    </source>
</evidence>
<dbReference type="eggNOG" id="COG1732">
    <property type="taxonomic scope" value="Bacteria"/>
</dbReference>
<feature type="signal peptide" evidence="9">
    <location>
        <begin position="1"/>
        <end position="22"/>
    </location>
</feature>
<dbReference type="GO" id="GO:0022857">
    <property type="term" value="F:transmembrane transporter activity"/>
    <property type="evidence" value="ECO:0007669"/>
    <property type="project" value="InterPro"/>
</dbReference>
<feature type="chain" id="PRO_5002873554" evidence="9">
    <location>
        <begin position="23"/>
        <end position="494"/>
    </location>
</feature>
<comment type="similarity">
    <text evidence="8">Belongs to the binding-protein-dependent transport system permease family.</text>
</comment>
<evidence type="ECO:0000256" key="2">
    <source>
        <dbReference type="ARBA" id="ARBA00022448"/>
    </source>
</evidence>
<dbReference type="Pfam" id="PF00528">
    <property type="entry name" value="BPD_transp_1"/>
    <property type="match status" value="1"/>
</dbReference>
<dbReference type="SUPFAM" id="SSF161098">
    <property type="entry name" value="MetI-like"/>
    <property type="match status" value="1"/>
</dbReference>
<feature type="transmembrane region" description="Helical" evidence="8">
    <location>
        <begin position="411"/>
        <end position="437"/>
    </location>
</feature>
<dbReference type="EMBL" id="DS999411">
    <property type="protein sequence ID" value="EED36320.1"/>
    <property type="molecule type" value="Genomic_DNA"/>
</dbReference>
<dbReference type="InterPro" id="IPR000515">
    <property type="entry name" value="MetI-like"/>
</dbReference>
<comment type="subcellular location">
    <subcellularLocation>
        <location evidence="1 8">Cell membrane</location>
        <topology evidence="1 8">Multi-pass membrane protein</topology>
    </subcellularLocation>
</comment>
<dbReference type="STRING" id="565045.NOR51B_2270"/>
<dbReference type="PANTHER" id="PTHR30177">
    <property type="entry name" value="GLYCINE BETAINE/L-PROLINE TRANSPORT SYSTEM PERMEASE PROTEIN PROW"/>
    <property type="match status" value="1"/>
</dbReference>
<evidence type="ECO:0000256" key="9">
    <source>
        <dbReference type="SAM" id="SignalP"/>
    </source>
</evidence>
<dbReference type="FunFam" id="1.10.3720.10:FF:000001">
    <property type="entry name" value="Glycine betaine ABC transporter, permease"/>
    <property type="match status" value="1"/>
</dbReference>
<accession>B8KU13</accession>
<dbReference type="SUPFAM" id="SSF53850">
    <property type="entry name" value="Periplasmic binding protein-like II"/>
    <property type="match status" value="1"/>
</dbReference>
<dbReference type="Proteomes" id="UP000004699">
    <property type="component" value="Unassembled WGS sequence"/>
</dbReference>
<evidence type="ECO:0000256" key="6">
    <source>
        <dbReference type="ARBA" id="ARBA00035642"/>
    </source>
</evidence>
<keyword evidence="5 8" id="KW-0472">Membrane</keyword>
<keyword evidence="9" id="KW-0732">Signal</keyword>
<name>B8KU13_9GAMM</name>
<evidence type="ECO:0000259" key="10">
    <source>
        <dbReference type="PROSITE" id="PS50928"/>
    </source>
</evidence>